<keyword evidence="1" id="KW-1133">Transmembrane helix</keyword>
<feature type="transmembrane region" description="Helical" evidence="1">
    <location>
        <begin position="6"/>
        <end position="25"/>
    </location>
</feature>
<dbReference type="Proteomes" id="UP000887116">
    <property type="component" value="Unassembled WGS sequence"/>
</dbReference>
<comment type="caution">
    <text evidence="2">The sequence shown here is derived from an EMBL/GenBank/DDBJ whole genome shotgun (WGS) entry which is preliminary data.</text>
</comment>
<keyword evidence="2" id="KW-0808">Transferase</keyword>
<keyword evidence="2" id="KW-0675">Receptor</keyword>
<sequence>MLVIIILSIVLAVSICIVCIFFATAKYRKMQRSRDVSNQPLNSPDEQLSRLRSGVAGGMVSENNPNYEFGGNTFSERDLKTIPRETITLLQ</sequence>
<name>A0A8X6GKK3_TRICU</name>
<gene>
    <name evidence="2" type="primary">Alk</name>
    <name evidence="2" type="ORF">TNCT_261261</name>
</gene>
<organism evidence="2 3">
    <name type="scientific">Trichonephila clavata</name>
    <name type="common">Joro spider</name>
    <name type="synonym">Nephila clavata</name>
    <dbReference type="NCBI Taxonomy" id="2740835"/>
    <lineage>
        <taxon>Eukaryota</taxon>
        <taxon>Metazoa</taxon>
        <taxon>Ecdysozoa</taxon>
        <taxon>Arthropoda</taxon>
        <taxon>Chelicerata</taxon>
        <taxon>Arachnida</taxon>
        <taxon>Araneae</taxon>
        <taxon>Araneomorphae</taxon>
        <taxon>Entelegynae</taxon>
        <taxon>Araneoidea</taxon>
        <taxon>Nephilidae</taxon>
        <taxon>Trichonephila</taxon>
    </lineage>
</organism>
<keyword evidence="3" id="KW-1185">Reference proteome</keyword>
<keyword evidence="1" id="KW-0812">Transmembrane</keyword>
<proteinExistence type="predicted"/>
<protein>
    <submittedName>
        <fullName evidence="2">Tyrosine-protein kinase receptor</fullName>
    </submittedName>
</protein>
<dbReference type="AlphaFoldDB" id="A0A8X6GKK3"/>
<evidence type="ECO:0000313" key="3">
    <source>
        <dbReference type="Proteomes" id="UP000887116"/>
    </source>
</evidence>
<evidence type="ECO:0000313" key="2">
    <source>
        <dbReference type="EMBL" id="GFQ84433.1"/>
    </source>
</evidence>
<accession>A0A8X6GKK3</accession>
<evidence type="ECO:0000256" key="1">
    <source>
        <dbReference type="SAM" id="Phobius"/>
    </source>
</evidence>
<dbReference type="GO" id="GO:0016301">
    <property type="term" value="F:kinase activity"/>
    <property type="evidence" value="ECO:0007669"/>
    <property type="project" value="UniProtKB-KW"/>
</dbReference>
<keyword evidence="2" id="KW-0418">Kinase</keyword>
<reference evidence="2" key="1">
    <citation type="submission" date="2020-07" db="EMBL/GenBank/DDBJ databases">
        <title>Multicomponent nature underlies the extraordinary mechanical properties of spider dragline silk.</title>
        <authorList>
            <person name="Kono N."/>
            <person name="Nakamura H."/>
            <person name="Mori M."/>
            <person name="Yoshida Y."/>
            <person name="Ohtoshi R."/>
            <person name="Malay A.D."/>
            <person name="Moran D.A.P."/>
            <person name="Tomita M."/>
            <person name="Numata K."/>
            <person name="Arakawa K."/>
        </authorList>
    </citation>
    <scope>NUCLEOTIDE SEQUENCE</scope>
</reference>
<keyword evidence="1" id="KW-0472">Membrane</keyword>
<dbReference type="EMBL" id="BMAO01032764">
    <property type="protein sequence ID" value="GFQ84433.1"/>
    <property type="molecule type" value="Genomic_DNA"/>
</dbReference>
<dbReference type="OrthoDB" id="73209at2759"/>